<reference evidence="3" key="3">
    <citation type="submission" date="2020-10" db="EMBL/GenBank/DDBJ databases">
        <authorList>
            <consortium name="NCBI Pathogen Detection Project"/>
        </authorList>
    </citation>
    <scope>NUCLEOTIDE SEQUENCE</scope>
    <source>
        <strain evidence="3">CAVp300</strain>
    </source>
</reference>
<sequence length="425" mass="49037">MTIEMTPPSVLSSPQRRCQVLLMLALPGHTVTTEIIRAMNGVDEEVTRQDIADTDHEIQRFHRLNITSRQDGSYRIEGTALDQRLCLLQWLRRGLRLCPHFIAQQYAPALKAALKQQGVARTLYDDTNLRALINLCARRLERSFECRDIQFLRLYLQYCLLQSHYGFTPEFNPVQQAWTQMRAEYAAAHEIVRHWRRRVTALPPGNEHAFLSLLFMMLRTPDPLNDSQQQDKRLQQAIAHMIARFRALAGLRFSDEQGLAAQLYVHLAQALDRNLFGIGIDDSLQEEIFRLYPRLVRTAREALLVVEKEYGLRFSDEEAGLVAVIFGAWLMQESDLHEKQVVLLTGNEPEREQEIELQLRELTLLPLNIKYLPLQDFQKQGAPRDVTLIVTPYTTPLPLFSPPLIHADRPLTGHQQAHIREMLEA</sequence>
<keyword evidence="1" id="KW-0677">Repeat</keyword>
<reference evidence="3" key="2">
    <citation type="journal article" date="2018" name="Genome Biol.">
        <title>SKESA: strategic k-mer extension for scrupulous assemblies.</title>
        <authorList>
            <person name="Souvorov A."/>
            <person name="Agarwala R."/>
            <person name="Lipman D.J."/>
        </authorList>
    </citation>
    <scope>NUCLEOTIDE SEQUENCE</scope>
    <source>
        <strain evidence="3">CAVp300</strain>
    </source>
</reference>
<reference evidence="4 5" key="1">
    <citation type="submission" date="2017-02" db="EMBL/GenBank/DDBJ databases">
        <title>Draft genome sequence of a Kluyvera intermedia isolate from a patient with a pancreatic abscess.</title>
        <authorList>
            <person name="Thele R."/>
        </authorList>
    </citation>
    <scope>NUCLEOTIDE SEQUENCE [LARGE SCALE GENOMIC DNA]</scope>
    <source>
        <strain evidence="4 5">FOSA7093</strain>
    </source>
</reference>
<evidence type="ECO:0000313" key="3">
    <source>
        <dbReference type="EMBL" id="HAT3579919.1"/>
    </source>
</evidence>
<dbReference type="NCBIfam" id="NF008597">
    <property type="entry name" value="PRK11564.1"/>
    <property type="match status" value="1"/>
</dbReference>
<evidence type="ECO:0000313" key="6">
    <source>
        <dbReference type="Proteomes" id="UP000867740"/>
    </source>
</evidence>
<protein>
    <submittedName>
        <fullName evidence="3">Stationary phase inducible protein CsiE</fullName>
    </submittedName>
</protein>
<dbReference type="GO" id="GO:0006355">
    <property type="term" value="P:regulation of DNA-templated transcription"/>
    <property type="evidence" value="ECO:0007669"/>
    <property type="project" value="InterPro"/>
</dbReference>
<dbReference type="InterPro" id="IPR050661">
    <property type="entry name" value="BglG_antiterminators"/>
</dbReference>
<dbReference type="InterPro" id="IPR011608">
    <property type="entry name" value="PRD"/>
</dbReference>
<organism evidence="3 6">
    <name type="scientific">Kluyvera intermedia</name>
    <name type="common">Enterobacter intermedius</name>
    <dbReference type="NCBI Taxonomy" id="61648"/>
    <lineage>
        <taxon>Bacteria</taxon>
        <taxon>Pseudomonadati</taxon>
        <taxon>Pseudomonadota</taxon>
        <taxon>Gammaproteobacteria</taxon>
        <taxon>Enterobacterales</taxon>
        <taxon>Enterobacteriaceae</taxon>
        <taxon>Kluyvera</taxon>
    </lineage>
</organism>
<comment type="caution">
    <text evidence="3">The sequence shown here is derived from an EMBL/GenBank/DDBJ whole genome shotgun (WGS) entry which is preliminary data.</text>
</comment>
<keyword evidence="5" id="KW-1185">Reference proteome</keyword>
<dbReference type="PANTHER" id="PTHR30185:SF14">
    <property type="entry name" value="STATIONARY PHASE-INDUCIBLE PROTEIN CSIE-RELATED"/>
    <property type="match status" value="1"/>
</dbReference>
<dbReference type="Proteomes" id="UP000867740">
    <property type="component" value="Unassembled WGS sequence"/>
</dbReference>
<gene>
    <name evidence="3" type="primary">csiE</name>
    <name evidence="4" type="ORF">B2M27_03900</name>
    <name evidence="3" type="ORF">I8531_000158</name>
</gene>
<dbReference type="Pfam" id="PF00874">
    <property type="entry name" value="PRD"/>
    <property type="match status" value="2"/>
</dbReference>
<dbReference type="EMBL" id="DACSUM010000001">
    <property type="protein sequence ID" value="HAT3579919.1"/>
    <property type="molecule type" value="Genomic_DNA"/>
</dbReference>
<feature type="domain" description="PRD" evidence="2">
    <location>
        <begin position="229"/>
        <end position="336"/>
    </location>
</feature>
<dbReference type="RefSeq" id="WP_047369270.1">
    <property type="nucleotide sequence ID" value="NZ_CABMNU010000005.1"/>
</dbReference>
<evidence type="ECO:0000256" key="1">
    <source>
        <dbReference type="ARBA" id="ARBA00022737"/>
    </source>
</evidence>
<dbReference type="InterPro" id="IPR036634">
    <property type="entry name" value="PRD_sf"/>
</dbReference>
<dbReference type="PANTHER" id="PTHR30185">
    <property type="entry name" value="CRYPTIC BETA-GLUCOSIDE BGL OPERON ANTITERMINATOR"/>
    <property type="match status" value="1"/>
</dbReference>
<dbReference type="Gene3D" id="1.10.1790.10">
    <property type="entry name" value="PRD domain"/>
    <property type="match status" value="1"/>
</dbReference>
<dbReference type="AlphaFoldDB" id="A0A9P3T477"/>
<dbReference type="OrthoDB" id="6415323at2"/>
<evidence type="ECO:0000259" key="2">
    <source>
        <dbReference type="PROSITE" id="PS51372"/>
    </source>
</evidence>
<evidence type="ECO:0000313" key="4">
    <source>
        <dbReference type="EMBL" id="ORJ51606.1"/>
    </source>
</evidence>
<proteinExistence type="predicted"/>
<dbReference type="PROSITE" id="PS51372">
    <property type="entry name" value="PRD_2"/>
    <property type="match status" value="1"/>
</dbReference>
<accession>A0A9P3T477</accession>
<dbReference type="SUPFAM" id="SSF63520">
    <property type="entry name" value="PTS-regulatory domain, PRD"/>
    <property type="match status" value="1"/>
</dbReference>
<dbReference type="Proteomes" id="UP000192521">
    <property type="component" value="Unassembled WGS sequence"/>
</dbReference>
<evidence type="ECO:0000313" key="5">
    <source>
        <dbReference type="Proteomes" id="UP000192521"/>
    </source>
</evidence>
<dbReference type="EMBL" id="MWPR01000004">
    <property type="protein sequence ID" value="ORJ51606.1"/>
    <property type="molecule type" value="Genomic_DNA"/>
</dbReference>
<name>A0A9P3T477_KLUIN</name>